<evidence type="ECO:0000313" key="3">
    <source>
        <dbReference type="Proteomes" id="UP000692954"/>
    </source>
</evidence>
<gene>
    <name evidence="2" type="ORF">PSON_ATCC_30995.1.T0820071</name>
</gene>
<name>A0A8S1PMB2_9CILI</name>
<dbReference type="OrthoDB" id="307412at2759"/>
<feature type="compositionally biased region" description="Polar residues" evidence="1">
    <location>
        <begin position="317"/>
        <end position="335"/>
    </location>
</feature>
<dbReference type="EMBL" id="CAJJDN010000082">
    <property type="protein sequence ID" value="CAD8104375.1"/>
    <property type="molecule type" value="Genomic_DNA"/>
</dbReference>
<feature type="region of interest" description="Disordered" evidence="1">
    <location>
        <begin position="289"/>
        <end position="339"/>
    </location>
</feature>
<evidence type="ECO:0000313" key="2">
    <source>
        <dbReference type="EMBL" id="CAD8104375.1"/>
    </source>
</evidence>
<feature type="compositionally biased region" description="Polar residues" evidence="1">
    <location>
        <begin position="297"/>
        <end position="307"/>
    </location>
</feature>
<accession>A0A8S1PMB2</accession>
<sequence>MNSISEINRCLQHLFHYSNQPQQPSCIMSMKSYYEDFINFDDFSFLEHQLYQFEDLNYSNLNEPPLLDFQFEDDVVYQNNQTNQIDEDNFQSHNLDQNLSNHNNNDKCQIALIQLRNFRQSINKEIHIKQVPLDIFTRQITPKRSIPSLFDDEPNLNTQQKQLQNYKPLRERIQEKLSQKQIDKKQEMEQQVIHNRFSKATQNSASRYHSKSPQSQFTKEFKQKFNSINSNQNLQFNPDQFNNFQRQNSQTKTSLKSQKIKTDQTVKIRIDIQNFQENHKIQNNCKQEKENKVLTPLKSQSKINSQDIDIPTKNKKQNINNRSKSPNQPSKSPIKTPQKEQCKYVIVNFYQKKY</sequence>
<dbReference type="Proteomes" id="UP000692954">
    <property type="component" value="Unassembled WGS sequence"/>
</dbReference>
<reference evidence="2" key="1">
    <citation type="submission" date="2021-01" db="EMBL/GenBank/DDBJ databases">
        <authorList>
            <consortium name="Genoscope - CEA"/>
            <person name="William W."/>
        </authorList>
    </citation>
    <scope>NUCLEOTIDE SEQUENCE</scope>
</reference>
<proteinExistence type="predicted"/>
<protein>
    <submittedName>
        <fullName evidence="2">Uncharacterized protein</fullName>
    </submittedName>
</protein>
<keyword evidence="3" id="KW-1185">Reference proteome</keyword>
<organism evidence="2 3">
    <name type="scientific">Paramecium sonneborni</name>
    <dbReference type="NCBI Taxonomy" id="65129"/>
    <lineage>
        <taxon>Eukaryota</taxon>
        <taxon>Sar</taxon>
        <taxon>Alveolata</taxon>
        <taxon>Ciliophora</taxon>
        <taxon>Intramacronucleata</taxon>
        <taxon>Oligohymenophorea</taxon>
        <taxon>Peniculida</taxon>
        <taxon>Parameciidae</taxon>
        <taxon>Paramecium</taxon>
    </lineage>
</organism>
<comment type="caution">
    <text evidence="2">The sequence shown here is derived from an EMBL/GenBank/DDBJ whole genome shotgun (WGS) entry which is preliminary data.</text>
</comment>
<dbReference type="AlphaFoldDB" id="A0A8S1PMB2"/>
<evidence type="ECO:0000256" key="1">
    <source>
        <dbReference type="SAM" id="MobiDB-lite"/>
    </source>
</evidence>